<dbReference type="EMBL" id="CATNWA010003593">
    <property type="protein sequence ID" value="CAI9545817.1"/>
    <property type="molecule type" value="Genomic_DNA"/>
</dbReference>
<keyword evidence="2" id="KW-1185">Reference proteome</keyword>
<dbReference type="Proteomes" id="UP001162483">
    <property type="component" value="Unassembled WGS sequence"/>
</dbReference>
<proteinExistence type="predicted"/>
<comment type="caution">
    <text evidence="1">The sequence shown here is derived from an EMBL/GenBank/DDBJ whole genome shotgun (WGS) entry which is preliminary data.</text>
</comment>
<protein>
    <submittedName>
        <fullName evidence="1">Uncharacterized protein</fullName>
    </submittedName>
</protein>
<gene>
    <name evidence="1" type="ORF">SPARVUS_LOCUS2730558</name>
</gene>
<reference evidence="1" key="1">
    <citation type="submission" date="2023-05" db="EMBL/GenBank/DDBJ databases">
        <authorList>
            <person name="Stuckert A."/>
        </authorList>
    </citation>
    <scope>NUCLEOTIDE SEQUENCE</scope>
</reference>
<organism evidence="1 2">
    <name type="scientific">Staurois parvus</name>
    <dbReference type="NCBI Taxonomy" id="386267"/>
    <lineage>
        <taxon>Eukaryota</taxon>
        <taxon>Metazoa</taxon>
        <taxon>Chordata</taxon>
        <taxon>Craniata</taxon>
        <taxon>Vertebrata</taxon>
        <taxon>Euteleostomi</taxon>
        <taxon>Amphibia</taxon>
        <taxon>Batrachia</taxon>
        <taxon>Anura</taxon>
        <taxon>Neobatrachia</taxon>
        <taxon>Ranoidea</taxon>
        <taxon>Ranidae</taxon>
        <taxon>Staurois</taxon>
    </lineage>
</organism>
<sequence>MCVTSLVGISCVQCFVHLSTLMKKGCGQHLEMEELKKFFKCL</sequence>
<evidence type="ECO:0000313" key="1">
    <source>
        <dbReference type="EMBL" id="CAI9545817.1"/>
    </source>
</evidence>
<accession>A0ABN9BDY1</accession>
<name>A0ABN9BDY1_9NEOB</name>
<evidence type="ECO:0000313" key="2">
    <source>
        <dbReference type="Proteomes" id="UP001162483"/>
    </source>
</evidence>